<feature type="region of interest" description="Disordered" evidence="1">
    <location>
        <begin position="293"/>
        <end position="321"/>
    </location>
</feature>
<feature type="compositionally biased region" description="Low complexity" evidence="1">
    <location>
        <begin position="215"/>
        <end position="227"/>
    </location>
</feature>
<dbReference type="InterPro" id="IPR003646">
    <property type="entry name" value="SH3-like_bac-type"/>
</dbReference>
<evidence type="ECO:0000256" key="1">
    <source>
        <dbReference type="SAM" id="MobiDB-lite"/>
    </source>
</evidence>
<keyword evidence="2" id="KW-0472">Membrane</keyword>
<proteinExistence type="predicted"/>
<keyword evidence="2" id="KW-1133">Transmembrane helix</keyword>
<gene>
    <name evidence="4" type="ORF">GN330_11090</name>
</gene>
<dbReference type="Gene3D" id="2.30.30.40">
    <property type="entry name" value="SH3 Domains"/>
    <property type="match status" value="1"/>
</dbReference>
<evidence type="ECO:0000313" key="4">
    <source>
        <dbReference type="EMBL" id="MVA97789.1"/>
    </source>
</evidence>
<evidence type="ECO:0000256" key="2">
    <source>
        <dbReference type="SAM" id="Phobius"/>
    </source>
</evidence>
<evidence type="ECO:0000313" key="5">
    <source>
        <dbReference type="Proteomes" id="UP000463224"/>
    </source>
</evidence>
<accession>A0A844QJA9</accession>
<feature type="compositionally biased region" description="Low complexity" evidence="1">
    <location>
        <begin position="293"/>
        <end position="311"/>
    </location>
</feature>
<dbReference type="Pfam" id="PF08239">
    <property type="entry name" value="SH3_3"/>
    <property type="match status" value="1"/>
</dbReference>
<dbReference type="RefSeq" id="WP_156712707.1">
    <property type="nucleotide sequence ID" value="NZ_WPHG01000002.1"/>
</dbReference>
<keyword evidence="5" id="KW-1185">Reference proteome</keyword>
<comment type="caution">
    <text evidence="4">The sequence shown here is derived from an EMBL/GenBank/DDBJ whole genome shotgun (WGS) entry which is preliminary data.</text>
</comment>
<reference evidence="4 5" key="1">
    <citation type="submission" date="2019-12" db="EMBL/GenBank/DDBJ databases">
        <title>Nitratireductor arenosus sp. nov., Isolated from sea sand, Jeju island, South Korea.</title>
        <authorList>
            <person name="Kim W."/>
        </authorList>
    </citation>
    <scope>NUCLEOTIDE SEQUENCE [LARGE SCALE GENOMIC DNA]</scope>
    <source>
        <strain evidence="4 5">CAU 1489</strain>
    </source>
</reference>
<evidence type="ECO:0000259" key="3">
    <source>
        <dbReference type="SMART" id="SM00287"/>
    </source>
</evidence>
<dbReference type="AlphaFoldDB" id="A0A844QJA9"/>
<feature type="domain" description="SH3b" evidence="3">
    <location>
        <begin position="228"/>
        <end position="288"/>
    </location>
</feature>
<dbReference type="EMBL" id="WPHG01000002">
    <property type="protein sequence ID" value="MVA97789.1"/>
    <property type="molecule type" value="Genomic_DNA"/>
</dbReference>
<feature type="transmembrane region" description="Helical" evidence="2">
    <location>
        <begin position="39"/>
        <end position="61"/>
    </location>
</feature>
<sequence length="321" mass="32095">MTRYTVNKTDTGGRFASSPFDEPITVFQTQPALGRPKGVALPALFVTVVVGAGLAIGIIAMSGEPTSAGTGAAPQKLALASLEAEPELIPNNGGTGASSKDEADDGPAATKDGAGEKTGAGEPETVAAVVASTGEEPLSKDNPRWAAMGGSVAAKAAVAVLAGKDDGAAKVSAPDTLAYVSDATKPALMRKPGTGDGAVETEAQKATDTTKPSEAALDADPAATPAAQGTGRITTAVNMRRGPDNGAGIVSVIPAGAKVGIVKCRVWCQVVHDGRTGYVFKRFVRQHAAASATSKKSAAAPQAAAETSELATLKSIHRGGR</sequence>
<organism evidence="4 5">
    <name type="scientific">Nitratireductor arenosus</name>
    <dbReference type="NCBI Taxonomy" id="2682096"/>
    <lineage>
        <taxon>Bacteria</taxon>
        <taxon>Pseudomonadati</taxon>
        <taxon>Pseudomonadota</taxon>
        <taxon>Alphaproteobacteria</taxon>
        <taxon>Hyphomicrobiales</taxon>
        <taxon>Phyllobacteriaceae</taxon>
        <taxon>Nitratireductor</taxon>
    </lineage>
</organism>
<name>A0A844QJA9_9HYPH</name>
<feature type="region of interest" description="Disordered" evidence="1">
    <location>
        <begin position="87"/>
        <end position="122"/>
    </location>
</feature>
<dbReference type="Proteomes" id="UP000463224">
    <property type="component" value="Unassembled WGS sequence"/>
</dbReference>
<dbReference type="SMART" id="SM00287">
    <property type="entry name" value="SH3b"/>
    <property type="match status" value="1"/>
</dbReference>
<feature type="region of interest" description="Disordered" evidence="1">
    <location>
        <begin position="188"/>
        <end position="232"/>
    </location>
</feature>
<keyword evidence="2" id="KW-0812">Transmembrane</keyword>
<protein>
    <submittedName>
        <fullName evidence="4">SH3 domain-containing protein</fullName>
    </submittedName>
</protein>